<dbReference type="RefSeq" id="WP_189807324.1">
    <property type="nucleotide sequence ID" value="NZ_BMTY01000001.1"/>
</dbReference>
<comment type="caution">
    <text evidence="2">The sequence shown here is derived from an EMBL/GenBank/DDBJ whole genome shotgun (WGS) entry which is preliminary data.</text>
</comment>
<evidence type="ECO:0000313" key="3">
    <source>
        <dbReference type="Proteomes" id="UP001617351"/>
    </source>
</evidence>
<evidence type="ECO:0000256" key="1">
    <source>
        <dbReference type="SAM" id="MobiDB-lite"/>
    </source>
</evidence>
<sequence length="53" mass="5789">MGFDWENILGTSGNGLDEAYDRAVSSVVYGETSEDDHPPLPIGEEFDNTDGLR</sequence>
<keyword evidence="3" id="KW-1185">Reference proteome</keyword>
<feature type="compositionally biased region" description="Acidic residues" evidence="1">
    <location>
        <begin position="44"/>
        <end position="53"/>
    </location>
</feature>
<protein>
    <submittedName>
        <fullName evidence="2">Uncharacterized protein</fullName>
    </submittedName>
</protein>
<accession>A0ABW8EMU9</accession>
<dbReference type="Proteomes" id="UP001617351">
    <property type="component" value="Unassembled WGS sequence"/>
</dbReference>
<evidence type="ECO:0000313" key="2">
    <source>
        <dbReference type="EMBL" id="MFJ2824596.1"/>
    </source>
</evidence>
<proteinExistence type="predicted"/>
<dbReference type="EMBL" id="JBIUYY010000013">
    <property type="protein sequence ID" value="MFJ2824596.1"/>
    <property type="molecule type" value="Genomic_DNA"/>
</dbReference>
<gene>
    <name evidence="2" type="ORF">ACIO7M_26245</name>
</gene>
<name>A0ABW8EMU9_STRT5</name>
<reference evidence="2 3" key="1">
    <citation type="submission" date="2024-10" db="EMBL/GenBank/DDBJ databases">
        <title>The Natural Products Discovery Center: Release of the First 8490 Sequenced Strains for Exploring Actinobacteria Biosynthetic Diversity.</title>
        <authorList>
            <person name="Kalkreuter E."/>
            <person name="Kautsar S.A."/>
            <person name="Yang D."/>
            <person name="Bader C.D."/>
            <person name="Teijaro C.N."/>
            <person name="Fluegel L."/>
            <person name="Davis C.M."/>
            <person name="Simpson J.R."/>
            <person name="Lauterbach L."/>
            <person name="Steele A.D."/>
            <person name="Gui C."/>
            <person name="Meng S."/>
            <person name="Li G."/>
            <person name="Viehrig K."/>
            <person name="Ye F."/>
            <person name="Su P."/>
            <person name="Kiefer A.F."/>
            <person name="Nichols A."/>
            <person name="Cepeda A.J."/>
            <person name="Yan W."/>
            <person name="Fan B."/>
            <person name="Jiang Y."/>
            <person name="Adhikari A."/>
            <person name="Zheng C.-J."/>
            <person name="Schuster L."/>
            <person name="Cowan T.M."/>
            <person name="Smanski M.J."/>
            <person name="Chevrette M.G."/>
            <person name="De Carvalho L.P.S."/>
            <person name="Shen B."/>
        </authorList>
    </citation>
    <scope>NUCLEOTIDE SEQUENCE [LARGE SCALE GENOMIC DNA]</scope>
    <source>
        <strain evidence="2 3">NPDC087220</strain>
    </source>
</reference>
<feature type="region of interest" description="Disordered" evidence="1">
    <location>
        <begin position="27"/>
        <end position="53"/>
    </location>
</feature>
<organism evidence="2 3">
    <name type="scientific">Streptomyces toxytricini</name>
    <name type="common">Actinomyces toxytricini</name>
    <dbReference type="NCBI Taxonomy" id="67369"/>
    <lineage>
        <taxon>Bacteria</taxon>
        <taxon>Bacillati</taxon>
        <taxon>Actinomycetota</taxon>
        <taxon>Actinomycetes</taxon>
        <taxon>Kitasatosporales</taxon>
        <taxon>Streptomycetaceae</taxon>
        <taxon>Streptomyces</taxon>
    </lineage>
</organism>